<gene>
    <name evidence="2" type="ORF">KGQ19_39860</name>
</gene>
<evidence type="ECO:0008006" key="4">
    <source>
        <dbReference type="Google" id="ProtNLM"/>
    </source>
</evidence>
<feature type="transmembrane region" description="Helical" evidence="1">
    <location>
        <begin position="31"/>
        <end position="50"/>
    </location>
</feature>
<reference evidence="2 3" key="1">
    <citation type="submission" date="2020-02" db="EMBL/GenBank/DDBJ databases">
        <title>Acidophilic actinobacteria isolated from forest soil.</title>
        <authorList>
            <person name="Golinska P."/>
        </authorList>
    </citation>
    <scope>NUCLEOTIDE SEQUENCE [LARGE SCALE GENOMIC DNA]</scope>
    <source>
        <strain evidence="2 3">NL8</strain>
    </source>
</reference>
<keyword evidence="1" id="KW-0472">Membrane</keyword>
<name>A0ABS5L3Y0_9ACTN</name>
<evidence type="ECO:0000313" key="3">
    <source>
        <dbReference type="Proteomes" id="UP000730482"/>
    </source>
</evidence>
<keyword evidence="3" id="KW-1185">Reference proteome</keyword>
<keyword evidence="1" id="KW-1133">Transmembrane helix</keyword>
<keyword evidence="1" id="KW-0812">Transmembrane</keyword>
<dbReference type="EMBL" id="JAAFYZ010000226">
    <property type="protein sequence ID" value="MBS2553027.1"/>
    <property type="molecule type" value="Genomic_DNA"/>
</dbReference>
<feature type="transmembrane region" description="Helical" evidence="1">
    <location>
        <begin position="89"/>
        <end position="110"/>
    </location>
</feature>
<organism evidence="2 3">
    <name type="scientific">Catenulispora pinistramenti</name>
    <dbReference type="NCBI Taxonomy" id="2705254"/>
    <lineage>
        <taxon>Bacteria</taxon>
        <taxon>Bacillati</taxon>
        <taxon>Actinomycetota</taxon>
        <taxon>Actinomycetes</taxon>
        <taxon>Catenulisporales</taxon>
        <taxon>Catenulisporaceae</taxon>
        <taxon>Catenulispora</taxon>
    </lineage>
</organism>
<dbReference type="RefSeq" id="WP_212019177.1">
    <property type="nucleotide sequence ID" value="NZ_JAAFYZ010000226.1"/>
</dbReference>
<feature type="transmembrane region" description="Helical" evidence="1">
    <location>
        <begin position="6"/>
        <end position="22"/>
    </location>
</feature>
<accession>A0ABS5L3Y0</accession>
<feature type="transmembrane region" description="Helical" evidence="1">
    <location>
        <begin position="130"/>
        <end position="149"/>
    </location>
</feature>
<comment type="caution">
    <text evidence="2">The sequence shown here is derived from an EMBL/GenBank/DDBJ whole genome shotgun (WGS) entry which is preliminary data.</text>
</comment>
<protein>
    <recommendedName>
        <fullName evidence="4">Integral membrane protein</fullName>
    </recommendedName>
</protein>
<evidence type="ECO:0000256" key="1">
    <source>
        <dbReference type="SAM" id="Phobius"/>
    </source>
</evidence>
<sequence length="172" mass="17939">MSASVWIVNLVVLASVLGTDLGRREVNKGRLLRPALVAAVIVPMYLKHPATSGSGLVLELALAAVGLLLGLAAAGLLPTRREPGSGKVFTRGGAGYAALWITVVGARLAFSYGAQHWFADSLGRWMYQHSVTADALTDALVLMAIAMLLGRTGTLALRKANVATAPKPALAR</sequence>
<dbReference type="Proteomes" id="UP000730482">
    <property type="component" value="Unassembled WGS sequence"/>
</dbReference>
<feature type="transmembrane region" description="Helical" evidence="1">
    <location>
        <begin position="56"/>
        <end position="77"/>
    </location>
</feature>
<evidence type="ECO:0000313" key="2">
    <source>
        <dbReference type="EMBL" id="MBS2553027.1"/>
    </source>
</evidence>
<proteinExistence type="predicted"/>